<dbReference type="KEGG" id="aez:C3E78_17400"/>
<dbReference type="AlphaFoldDB" id="A0A2S0WRI1"/>
<dbReference type="Pfam" id="PF11697">
    <property type="entry name" value="DUF3293"/>
    <property type="match status" value="1"/>
</dbReference>
<name>A0A2S0WRI1_9ACTN</name>
<dbReference type="Proteomes" id="UP000244384">
    <property type="component" value="Chromosome"/>
</dbReference>
<reference evidence="2" key="1">
    <citation type="submission" date="2018-01" db="EMBL/GenBank/DDBJ databases">
        <authorList>
            <person name="Li J."/>
        </authorList>
    </citation>
    <scope>NUCLEOTIDE SEQUENCE [LARGE SCALE GENOMIC DNA]</scope>
    <source>
        <strain evidence="2">592</strain>
    </source>
</reference>
<dbReference type="OrthoDB" id="6400497at2"/>
<dbReference type="RefSeq" id="WP_108580556.1">
    <property type="nucleotide sequence ID" value="NZ_CP026952.1"/>
</dbReference>
<dbReference type="EMBL" id="CP026952">
    <property type="protein sequence ID" value="AWB93844.1"/>
    <property type="molecule type" value="Genomic_DNA"/>
</dbReference>
<keyword evidence="2" id="KW-1185">Reference proteome</keyword>
<sequence length="143" mass="15511">MATDLMREYERTRYVVLDDLGTARATVGIGETSAEIDAVLADYGSAGGVFITAWNPRSEPLDQDSNDEANDRMEADLSEIGCVILPHIGVGYDPEWEPEHGFFALDLGEREAVELATAYGQNAIVVIERGGPARLVITPVMDP</sequence>
<proteinExistence type="predicted"/>
<organism evidence="1 2">
    <name type="scientific">Aeromicrobium chenweiae</name>
    <dbReference type="NCBI Taxonomy" id="2079793"/>
    <lineage>
        <taxon>Bacteria</taxon>
        <taxon>Bacillati</taxon>
        <taxon>Actinomycetota</taxon>
        <taxon>Actinomycetes</taxon>
        <taxon>Propionibacteriales</taxon>
        <taxon>Nocardioidaceae</taxon>
        <taxon>Aeromicrobium</taxon>
    </lineage>
</organism>
<gene>
    <name evidence="1" type="ORF">C3E78_17400</name>
</gene>
<accession>A0A5F2EN42</accession>
<accession>A0A2S0WRI1</accession>
<evidence type="ECO:0000313" key="1">
    <source>
        <dbReference type="EMBL" id="AWB93844.1"/>
    </source>
</evidence>
<evidence type="ECO:0000313" key="2">
    <source>
        <dbReference type="Proteomes" id="UP000244384"/>
    </source>
</evidence>
<protein>
    <submittedName>
        <fullName evidence="1">Uncharacterized protein</fullName>
    </submittedName>
</protein>
<dbReference type="InterPro" id="IPR021710">
    <property type="entry name" value="DUF3293"/>
</dbReference>